<feature type="transmembrane region" description="Helical" evidence="12">
    <location>
        <begin position="180"/>
        <end position="201"/>
    </location>
</feature>
<dbReference type="GO" id="GO:0090563">
    <property type="term" value="F:protein-phosphocysteine-sugar phosphotransferase activity"/>
    <property type="evidence" value="ECO:0007669"/>
    <property type="project" value="TreeGrafter"/>
</dbReference>
<keyword evidence="7 12" id="KW-0812">Transmembrane</keyword>
<evidence type="ECO:0000256" key="4">
    <source>
        <dbReference type="ARBA" id="ARBA00022597"/>
    </source>
</evidence>
<dbReference type="Pfam" id="PF00367">
    <property type="entry name" value="PTS_EIIB"/>
    <property type="match status" value="1"/>
</dbReference>
<evidence type="ECO:0000256" key="7">
    <source>
        <dbReference type="ARBA" id="ARBA00022692"/>
    </source>
</evidence>
<dbReference type="GO" id="GO:0005886">
    <property type="term" value="C:plasma membrane"/>
    <property type="evidence" value="ECO:0007669"/>
    <property type="project" value="UniProtKB-SubCell"/>
</dbReference>
<name>A0A1G8R023_9CLOT</name>
<dbReference type="AlphaFoldDB" id="A0A1G8R023"/>
<dbReference type="GO" id="GO:0016301">
    <property type="term" value="F:kinase activity"/>
    <property type="evidence" value="ECO:0007669"/>
    <property type="project" value="UniProtKB-KW"/>
</dbReference>
<dbReference type="PROSITE" id="PS51103">
    <property type="entry name" value="PTS_EIIC_TYPE_1"/>
    <property type="match status" value="1"/>
</dbReference>
<dbReference type="CDD" id="cd00212">
    <property type="entry name" value="PTS_IIB_glc"/>
    <property type="match status" value="1"/>
</dbReference>
<dbReference type="PANTHER" id="PTHR30009:SF12">
    <property type="entry name" value="PHOSPHOTRANSFERASE IIC COMPONENT GLVC"/>
    <property type="match status" value="1"/>
</dbReference>
<dbReference type="InterPro" id="IPR003352">
    <property type="entry name" value="PTS_EIIC"/>
</dbReference>
<evidence type="ECO:0000256" key="8">
    <source>
        <dbReference type="ARBA" id="ARBA00022777"/>
    </source>
</evidence>
<evidence type="ECO:0000313" key="15">
    <source>
        <dbReference type="EMBL" id="SDJ10281.1"/>
    </source>
</evidence>
<dbReference type="Gene3D" id="3.30.1360.60">
    <property type="entry name" value="Glucose permease domain IIB"/>
    <property type="match status" value="1"/>
</dbReference>
<dbReference type="PROSITE" id="PS51098">
    <property type="entry name" value="PTS_EIIB_TYPE_1"/>
    <property type="match status" value="1"/>
</dbReference>
<accession>A0A1G8R023</accession>
<evidence type="ECO:0000259" key="14">
    <source>
        <dbReference type="PROSITE" id="PS51103"/>
    </source>
</evidence>
<organism evidence="15 16">
    <name type="scientific">Proteiniclasticum ruminis</name>
    <dbReference type="NCBI Taxonomy" id="398199"/>
    <lineage>
        <taxon>Bacteria</taxon>
        <taxon>Bacillati</taxon>
        <taxon>Bacillota</taxon>
        <taxon>Clostridia</taxon>
        <taxon>Eubacteriales</taxon>
        <taxon>Clostridiaceae</taxon>
        <taxon>Proteiniclasticum</taxon>
    </lineage>
</organism>
<protein>
    <submittedName>
        <fullName evidence="15">PTS system, maltose and glucose-specific IIC component</fullName>
    </submittedName>
</protein>
<keyword evidence="8" id="KW-0418">Kinase</keyword>
<keyword evidence="3" id="KW-1003">Cell membrane</keyword>
<comment type="subcellular location">
    <subcellularLocation>
        <location evidence="1">Cell membrane</location>
        <topology evidence="1">Multi-pass membrane protein</topology>
    </subcellularLocation>
</comment>
<dbReference type="InterPro" id="IPR018113">
    <property type="entry name" value="PTrfase_EIIB_Cys"/>
</dbReference>
<keyword evidence="6" id="KW-0598">Phosphotransferase system</keyword>
<evidence type="ECO:0000256" key="10">
    <source>
        <dbReference type="ARBA" id="ARBA00023136"/>
    </source>
</evidence>
<feature type="transmembrane region" description="Helical" evidence="12">
    <location>
        <begin position="405"/>
        <end position="423"/>
    </location>
</feature>
<dbReference type="PANTHER" id="PTHR30009">
    <property type="entry name" value="CYTOCHROME C-TYPE SYNTHESIS PROTEIN AND PTS TRANSMEMBRANE COMPONENT"/>
    <property type="match status" value="1"/>
</dbReference>
<dbReference type="InterPro" id="IPR036878">
    <property type="entry name" value="Glu_permease_IIB"/>
</dbReference>
<feature type="transmembrane region" description="Helical" evidence="12">
    <location>
        <begin position="89"/>
        <end position="106"/>
    </location>
</feature>
<dbReference type="Pfam" id="PF02378">
    <property type="entry name" value="PTS_EIIC"/>
    <property type="match status" value="1"/>
</dbReference>
<dbReference type="InterPro" id="IPR050429">
    <property type="entry name" value="PTS_Glucose_EIICBA"/>
</dbReference>
<dbReference type="RefSeq" id="WP_031577061.1">
    <property type="nucleotide sequence ID" value="NZ_FNDZ01000007.1"/>
</dbReference>
<evidence type="ECO:0000256" key="1">
    <source>
        <dbReference type="ARBA" id="ARBA00004651"/>
    </source>
</evidence>
<dbReference type="PROSITE" id="PS01035">
    <property type="entry name" value="PTS_EIIB_TYPE_1_CYS"/>
    <property type="match status" value="1"/>
</dbReference>
<dbReference type="SUPFAM" id="SSF55604">
    <property type="entry name" value="Glucose permease domain IIB"/>
    <property type="match status" value="1"/>
</dbReference>
<dbReference type="InterPro" id="IPR001996">
    <property type="entry name" value="PTS_IIB_1"/>
</dbReference>
<evidence type="ECO:0000256" key="2">
    <source>
        <dbReference type="ARBA" id="ARBA00022448"/>
    </source>
</evidence>
<keyword evidence="5" id="KW-0808">Transferase</keyword>
<feature type="domain" description="PTS EIIC type-1" evidence="14">
    <location>
        <begin position="1"/>
        <end position="439"/>
    </location>
</feature>
<evidence type="ECO:0000259" key="13">
    <source>
        <dbReference type="PROSITE" id="PS51098"/>
    </source>
</evidence>
<dbReference type="GO" id="GO:0008982">
    <property type="term" value="F:protein-N(PI)-phosphohistidine-sugar phosphotransferase activity"/>
    <property type="evidence" value="ECO:0007669"/>
    <property type="project" value="InterPro"/>
</dbReference>
<dbReference type="InterPro" id="IPR013013">
    <property type="entry name" value="PTS_EIIC_1"/>
</dbReference>
<dbReference type="GO" id="GO:0009401">
    <property type="term" value="P:phosphoenolpyruvate-dependent sugar phosphotransferase system"/>
    <property type="evidence" value="ECO:0007669"/>
    <property type="project" value="UniProtKB-KW"/>
</dbReference>
<evidence type="ECO:0000256" key="12">
    <source>
        <dbReference type="SAM" id="Phobius"/>
    </source>
</evidence>
<feature type="domain" description="PTS EIIB type-1" evidence="13">
    <location>
        <begin position="454"/>
        <end position="531"/>
    </location>
</feature>
<gene>
    <name evidence="15" type="ORF">SAMN05421804_107119</name>
</gene>
<evidence type="ECO:0000256" key="11">
    <source>
        <dbReference type="PROSITE-ProRule" id="PRU00421"/>
    </source>
</evidence>
<feature type="transmembrane region" description="Helical" evidence="12">
    <location>
        <begin position="326"/>
        <end position="343"/>
    </location>
</feature>
<feature type="active site" description="Phosphocysteine intermediate; for EIIB activity" evidence="11">
    <location>
        <position position="476"/>
    </location>
</feature>
<keyword evidence="2" id="KW-0813">Transport</keyword>
<keyword evidence="4" id="KW-0762">Sugar transport</keyword>
<feature type="transmembrane region" description="Helical" evidence="12">
    <location>
        <begin position="296"/>
        <end position="314"/>
    </location>
</feature>
<feature type="transmembrane region" description="Helical" evidence="12">
    <location>
        <begin position="231"/>
        <end position="254"/>
    </location>
</feature>
<dbReference type="NCBIfam" id="TIGR00826">
    <property type="entry name" value="EIIB_glc"/>
    <property type="match status" value="1"/>
</dbReference>
<feature type="transmembrane region" description="Helical" evidence="12">
    <location>
        <begin position="52"/>
        <end position="77"/>
    </location>
</feature>
<keyword evidence="10 12" id="KW-0472">Membrane</keyword>
<feature type="transmembrane region" description="Helical" evidence="12">
    <location>
        <begin position="12"/>
        <end position="32"/>
    </location>
</feature>
<keyword evidence="9 12" id="KW-1133">Transmembrane helix</keyword>
<sequence>MFEKLQRLGKAFMIPIAVLPIAGLMLGIGSAFTNGLMIETYGLTWLLGEGTFLYYVLSTMAAIGNVVFGNLPLIFAVGIASGLALQEKGAAGLSAAISFVVMHSVIGKVLSFLGHTPETTTIDYFVSQGMNAVEAAKQANVYGYELGMFSVRIGVLGGIIIGIVVAFLTNKYYDKKMPEALSFFSGVRFVPIISVLAASLIGAVIPFIWPYVHLGISTFAEFFGKTGPIGVFFYGFFMRLLNIFGLHHAIYPLFWFTSLGGEMEVAGRLVQGGQNIFFAQLADPNTLRFSAEGTKFFTGGYLPMMFGLPAAAYAMYKVADTKNKKLVGGLLFSAALTSFLTGITEPIEFTFLFVAPALYGIHALLEGIAYAVLYMLDVAVGVTFSRGIIDFTLFGILQGNAKTNFIWILILGIPTALIYYYVFKTLILKFNFKTPGRGDEEVKLYSKKDVLAKDMDIELVIDALGGRENLVDVDACITRLRVTVKDVSKVADDATWKGDLRARGVFRKGNGVQVVYGALAEVLKNDINKVR</sequence>
<reference evidence="15 16" key="1">
    <citation type="submission" date="2016-10" db="EMBL/GenBank/DDBJ databases">
        <authorList>
            <person name="de Groot N.N."/>
        </authorList>
    </citation>
    <scope>NUCLEOTIDE SEQUENCE [LARGE SCALE GENOMIC DNA]</scope>
    <source>
        <strain evidence="15 16">CGMCC 1.5058</strain>
    </source>
</reference>
<evidence type="ECO:0000256" key="6">
    <source>
        <dbReference type="ARBA" id="ARBA00022683"/>
    </source>
</evidence>
<evidence type="ECO:0000256" key="3">
    <source>
        <dbReference type="ARBA" id="ARBA00022475"/>
    </source>
</evidence>
<feature type="transmembrane region" description="Helical" evidence="12">
    <location>
        <begin position="149"/>
        <end position="168"/>
    </location>
</feature>
<proteinExistence type="predicted"/>
<evidence type="ECO:0000256" key="5">
    <source>
        <dbReference type="ARBA" id="ARBA00022679"/>
    </source>
</evidence>
<dbReference type="Proteomes" id="UP000183255">
    <property type="component" value="Unassembled WGS sequence"/>
</dbReference>
<dbReference type="EMBL" id="FNDZ01000007">
    <property type="protein sequence ID" value="SDJ10281.1"/>
    <property type="molecule type" value="Genomic_DNA"/>
</dbReference>
<evidence type="ECO:0000313" key="16">
    <source>
        <dbReference type="Proteomes" id="UP000183255"/>
    </source>
</evidence>
<evidence type="ECO:0000256" key="9">
    <source>
        <dbReference type="ARBA" id="ARBA00022989"/>
    </source>
</evidence>